<dbReference type="WBParaSite" id="PS1159_v2.g11921.t4">
    <property type="protein sequence ID" value="PS1159_v2.g11921.t4"/>
    <property type="gene ID" value="PS1159_v2.g11921"/>
</dbReference>
<dbReference type="Proteomes" id="UP000887580">
    <property type="component" value="Unplaced"/>
</dbReference>
<organism evidence="1 2">
    <name type="scientific">Panagrolaimus sp. PS1159</name>
    <dbReference type="NCBI Taxonomy" id="55785"/>
    <lineage>
        <taxon>Eukaryota</taxon>
        <taxon>Metazoa</taxon>
        <taxon>Ecdysozoa</taxon>
        <taxon>Nematoda</taxon>
        <taxon>Chromadorea</taxon>
        <taxon>Rhabditida</taxon>
        <taxon>Tylenchina</taxon>
        <taxon>Panagrolaimomorpha</taxon>
        <taxon>Panagrolaimoidea</taxon>
        <taxon>Panagrolaimidae</taxon>
        <taxon>Panagrolaimus</taxon>
    </lineage>
</organism>
<accession>A0AC35EYC3</accession>
<evidence type="ECO:0000313" key="1">
    <source>
        <dbReference type="Proteomes" id="UP000887580"/>
    </source>
</evidence>
<protein>
    <submittedName>
        <fullName evidence="2">UDENN domain-containing protein</fullName>
    </submittedName>
</protein>
<name>A0AC35EYC3_9BILA</name>
<proteinExistence type="predicted"/>
<sequence>MRANVTNLYDAFYIFTYNEDSHIDLTKKYPPEIDDRASLEAIKKFCFPLANTNWLTTDPVSFFTFTLTDGSGTFTFGHCRFSPSKNTCVCIISALPDIPFFKHTLGYLSVAPEDEADRCLQYLYHTAIPNGEQTLTFSDIMFTASVRDFDKYFSSFSEMEVLMLFNSIQFSPNHIISLYASMLKERRIIITATRLETLTNCVYGALKLFYPFQWQSIFVPILPHDLVDQLMAPMPYIIGVPKETLLAVKDLSQYGELVLLDIDNQTFQSDTDDMLPTPIFKFLSKNLKVKDSPASINPDVLVRSFLKATIIIFGRYRSGLCKAESLQDSTISWNKQRFIEAQPPDLRSYAQALVCEDGVQYFERYIDQKVDNLNNGYIDQKVDNLNNGVSTNEEFDRMLRNVDEYYQEALDASRNFKDSIQGVVSGSCAF</sequence>
<evidence type="ECO:0000313" key="2">
    <source>
        <dbReference type="WBParaSite" id="PS1159_v2.g11921.t4"/>
    </source>
</evidence>
<reference evidence="2" key="1">
    <citation type="submission" date="2022-11" db="UniProtKB">
        <authorList>
            <consortium name="WormBaseParasite"/>
        </authorList>
    </citation>
    <scope>IDENTIFICATION</scope>
</reference>